<organism evidence="1 2">
    <name type="scientific">Spirosoma montaniterrae</name>
    <dbReference type="NCBI Taxonomy" id="1178516"/>
    <lineage>
        <taxon>Bacteria</taxon>
        <taxon>Pseudomonadati</taxon>
        <taxon>Bacteroidota</taxon>
        <taxon>Cytophagia</taxon>
        <taxon>Cytophagales</taxon>
        <taxon>Cytophagaceae</taxon>
        <taxon>Spirosoma</taxon>
    </lineage>
</organism>
<proteinExistence type="predicted"/>
<name>A0A1P9WW73_9BACT</name>
<dbReference type="KEGG" id="smon:AWR27_09955"/>
<accession>A0A1P9WW73</accession>
<sequence length="497" mass="56050">MFVSALALNLLPPYAMKHVSQPGLFQKLAGLLVFLFTLSHPSPAQPKIITIDTLTGVPSETLPFHRPFFLKLLTRKDNPVAISLFDHKRNKTLDETIIERTQERIVIYDADGNPKTVSRPKNYNPRRIPEDYFFIRKEGEKAYLYINFRDNVALQPSTQYTIAIYYKAHPDAPKVFRYLHKADSLPATSLKARALLIRKAVDEYNKIAEKSKKGSVYFGMTRLSYPDSAKLVTASGTDFESSGVVKSSFKWIPVAGNPGSLTTYDSGIIDVKALADYHQKNVKPLFKADSTLKKTLDSAVQVSRRTSFHSSSRPLLDTLGWLFLNYDTLSASKLRDMFTHDNNRVLRTLEQLKSLIGQTHDDILGGLRPLLCEFCVNTNKSNLDGRIKNIEETVADLNRVRLLNQLLVLQKTTLADLDRQLTQLLTDLAFNRAVLKKMVDNQTKINKAIADNGSFMTTDFTGGDTYIFNFETRTKHSLVPDFGLVSDFPLGRAATIY</sequence>
<gene>
    <name evidence="1" type="ORF">AWR27_09955</name>
</gene>
<dbReference type="EMBL" id="CP014263">
    <property type="protein sequence ID" value="AQG79621.1"/>
    <property type="molecule type" value="Genomic_DNA"/>
</dbReference>
<reference evidence="1 2" key="1">
    <citation type="submission" date="2016-01" db="EMBL/GenBank/DDBJ databases">
        <authorList>
            <person name="Oliw E.H."/>
        </authorList>
    </citation>
    <scope>NUCLEOTIDE SEQUENCE [LARGE SCALE GENOMIC DNA]</scope>
    <source>
        <strain evidence="1 2">DY10</strain>
    </source>
</reference>
<protein>
    <submittedName>
        <fullName evidence="1">Uncharacterized protein</fullName>
    </submittedName>
</protein>
<dbReference type="STRING" id="1178516.AWR27_09955"/>
<evidence type="ECO:0000313" key="1">
    <source>
        <dbReference type="EMBL" id="AQG79621.1"/>
    </source>
</evidence>
<keyword evidence="2" id="KW-1185">Reference proteome</keyword>
<evidence type="ECO:0000313" key="2">
    <source>
        <dbReference type="Proteomes" id="UP000187941"/>
    </source>
</evidence>
<dbReference type="AlphaFoldDB" id="A0A1P9WW73"/>
<dbReference type="Proteomes" id="UP000187941">
    <property type="component" value="Chromosome"/>
</dbReference>